<keyword evidence="8" id="KW-0175">Coiled coil</keyword>
<protein>
    <recommendedName>
        <fullName evidence="7">Endonuclease MutS2</fullName>
        <ecNumber evidence="7">3.1.-.-</ecNumber>
    </recommendedName>
    <alternativeName>
        <fullName evidence="7">Ribosome-associated protein quality control-upstream factor</fullName>
        <shortName evidence="7">RQC-upstream factor</shortName>
        <shortName evidence="7">RqcU</shortName>
        <ecNumber evidence="7">3.6.4.-</ecNumber>
    </alternativeName>
</protein>
<evidence type="ECO:0000313" key="10">
    <source>
        <dbReference type="EMBL" id="BCJ88099.1"/>
    </source>
</evidence>
<dbReference type="Proteomes" id="UP000593802">
    <property type="component" value="Chromosome"/>
</dbReference>
<keyword evidence="3 7" id="KW-0378">Hydrolase</keyword>
<dbReference type="InterPro" id="IPR036187">
    <property type="entry name" value="DNA_mismatch_repair_MutS_sf"/>
</dbReference>
<reference evidence="10 11" key="1">
    <citation type="submission" date="2020-08" db="EMBL/GenBank/DDBJ databases">
        <title>Complete Genome Sequence of Effusibacillus dendaii Strain skT53, Isolated from Farmland soil.</title>
        <authorList>
            <person name="Konishi T."/>
            <person name="Kawasaki H."/>
        </authorList>
    </citation>
    <scope>NUCLEOTIDE SEQUENCE [LARGE SCALE GENOMIC DNA]</scope>
    <source>
        <strain evidence="11">skT53</strain>
    </source>
</reference>
<dbReference type="InterPro" id="IPR045076">
    <property type="entry name" value="MutS"/>
</dbReference>
<keyword evidence="2 7" id="KW-0547">Nucleotide-binding</keyword>
<evidence type="ECO:0000256" key="6">
    <source>
        <dbReference type="ARBA" id="ARBA00023125"/>
    </source>
</evidence>
<dbReference type="SUPFAM" id="SSF52540">
    <property type="entry name" value="P-loop containing nucleoside triphosphate hydrolases"/>
    <property type="match status" value="1"/>
</dbReference>
<dbReference type="GO" id="GO:0030983">
    <property type="term" value="F:mismatched DNA binding"/>
    <property type="evidence" value="ECO:0007669"/>
    <property type="project" value="InterPro"/>
</dbReference>
<dbReference type="PANTHER" id="PTHR48466">
    <property type="entry name" value="OS10G0509000 PROTEIN-RELATED"/>
    <property type="match status" value="1"/>
</dbReference>
<dbReference type="SUPFAM" id="SSF160443">
    <property type="entry name" value="SMR domain-like"/>
    <property type="match status" value="1"/>
</dbReference>
<comment type="function">
    <text evidence="7">Acts as a ribosome collision sensor, splitting the ribosome into its 2 subunits. Detects stalled/collided 70S ribosomes which it binds and splits by an ATP-hydrolysis driven conformational change. Acts upstream of the ribosome quality control system (RQC), a ribosome-associated complex that mediates the extraction of incompletely synthesized nascent chains from stalled ribosomes and their subsequent degradation. Probably generates substrates for RQC.</text>
</comment>
<dbReference type="GO" id="GO:0019843">
    <property type="term" value="F:rRNA binding"/>
    <property type="evidence" value="ECO:0007669"/>
    <property type="project" value="UniProtKB-UniRule"/>
</dbReference>
<dbReference type="GO" id="GO:0006298">
    <property type="term" value="P:mismatch repair"/>
    <property type="evidence" value="ECO:0007669"/>
    <property type="project" value="InterPro"/>
</dbReference>
<evidence type="ECO:0000256" key="2">
    <source>
        <dbReference type="ARBA" id="ARBA00022741"/>
    </source>
</evidence>
<dbReference type="SUPFAM" id="SSF48334">
    <property type="entry name" value="DNA repair protein MutS, domain III"/>
    <property type="match status" value="1"/>
</dbReference>
<dbReference type="GO" id="GO:0043023">
    <property type="term" value="F:ribosomal large subunit binding"/>
    <property type="evidence" value="ECO:0007669"/>
    <property type="project" value="UniProtKB-UniRule"/>
</dbReference>
<organism evidence="10 11">
    <name type="scientific">Effusibacillus dendaii</name>
    <dbReference type="NCBI Taxonomy" id="2743772"/>
    <lineage>
        <taxon>Bacteria</taxon>
        <taxon>Bacillati</taxon>
        <taxon>Bacillota</taxon>
        <taxon>Bacilli</taxon>
        <taxon>Bacillales</taxon>
        <taxon>Alicyclobacillaceae</taxon>
        <taxon>Effusibacillus</taxon>
    </lineage>
</organism>
<dbReference type="NCBIfam" id="TIGR01069">
    <property type="entry name" value="mutS2"/>
    <property type="match status" value="1"/>
</dbReference>
<keyword evidence="7 10" id="KW-0255">Endonuclease</keyword>
<sequence>MNQRVLQVLEYHKIREMLVAKASTAIGKELAERIEPFVLLSDVQSALDATEEGKTVYRLKGLIPFGGIRDIRQSVKRSAVGSTLDAAELLDVADTIAASRRLRKFLLDLAEQNPLPILQGWAEQLVEMRSQEEEIRSAIDQNGQVVDHASPELYRIRGEMRSLQARVRERLDSMLRNPDYQKMMQDAIVTIRNDRYCIPVKAEHRAAFGGIVHDQSASGATLFIEPAAVVSLNNSLREMETKERREIERILSRLTAVIGAEAEVLKIGLEALAQIDFIIAKALLAHEMKANPPIVNEEGRIRLKNSFHPLLDRRIAVPIDVHLGIDFSMLLITGPNTGGKTVTLKTIGLLVLMAMSGLQIPADEGSEISIFEEIFADIGDEQSIEQSLSTFSSHMKNIIGILESVNFRSLVLFDELGAGTDPAEGAALAQAILEFLRKRGAKVVVTTHYSELKEYAYTQKEAMNASVEFDSESLRPTYRLLVGVPGRSNAFAISQRLGLREEIVKDAQSRMNRQDVRVDDLIRQLEENRLQAERERQEAERVRKEMEQLRAQLDKEQEQFLLGRDRLVEQAEEEARQIVKKADREAQEILQELRRIRQREQANFKEHELIELRKKLESAAPARRERRIQRKSAERKEIRPGDTVQVLTLNQKGTVLEVGPDELQVQIGSMKTKLKLSSVEKLAEPKKQETRGIVRRKSDEPTRLELDLRGTTIEEAKYEIDRYLDNAVMAGLSQVSIIHGKGTGALRAGVQEFLKAHPQVRSFRNGEHGEGHTGVTIVTLK</sequence>
<dbReference type="EMBL" id="AP023366">
    <property type="protein sequence ID" value="BCJ88099.1"/>
    <property type="molecule type" value="Genomic_DNA"/>
</dbReference>
<dbReference type="SMART" id="SM00463">
    <property type="entry name" value="SMR"/>
    <property type="match status" value="1"/>
</dbReference>
<keyword evidence="7" id="KW-0540">Nuclease</keyword>
<dbReference type="InterPro" id="IPR005747">
    <property type="entry name" value="MutS2"/>
</dbReference>
<dbReference type="GO" id="GO:0016887">
    <property type="term" value="F:ATP hydrolysis activity"/>
    <property type="evidence" value="ECO:0007669"/>
    <property type="project" value="InterPro"/>
</dbReference>
<dbReference type="PROSITE" id="PS50828">
    <property type="entry name" value="SMR"/>
    <property type="match status" value="1"/>
</dbReference>
<evidence type="ECO:0000313" key="11">
    <source>
        <dbReference type="Proteomes" id="UP000593802"/>
    </source>
</evidence>
<dbReference type="PIRSF" id="PIRSF005814">
    <property type="entry name" value="MutS_YshD"/>
    <property type="match status" value="1"/>
</dbReference>
<dbReference type="InterPro" id="IPR046893">
    <property type="entry name" value="MSSS"/>
</dbReference>
<evidence type="ECO:0000259" key="9">
    <source>
        <dbReference type="PROSITE" id="PS50828"/>
    </source>
</evidence>
<dbReference type="KEGG" id="eff:skT53_30840"/>
<dbReference type="Pfam" id="PF00488">
    <property type="entry name" value="MutS_V"/>
    <property type="match status" value="1"/>
</dbReference>
<dbReference type="Pfam" id="PF01713">
    <property type="entry name" value="Smr"/>
    <property type="match status" value="1"/>
</dbReference>
<name>A0A7I8DGI9_9BACL</name>
<evidence type="ECO:0000256" key="4">
    <source>
        <dbReference type="ARBA" id="ARBA00022840"/>
    </source>
</evidence>
<dbReference type="GO" id="GO:0004519">
    <property type="term" value="F:endonuclease activity"/>
    <property type="evidence" value="ECO:0007669"/>
    <property type="project" value="UniProtKB-UniRule"/>
</dbReference>
<keyword evidence="4 7" id="KW-0067">ATP-binding</keyword>
<keyword evidence="1 7" id="KW-0699">rRNA-binding</keyword>
<dbReference type="GO" id="GO:0072344">
    <property type="term" value="P:rescue of stalled ribosome"/>
    <property type="evidence" value="ECO:0007669"/>
    <property type="project" value="UniProtKB-UniRule"/>
</dbReference>
<proteinExistence type="inferred from homology"/>
<keyword evidence="6 7" id="KW-0238">DNA-binding</keyword>
<evidence type="ECO:0000256" key="8">
    <source>
        <dbReference type="SAM" id="Coils"/>
    </source>
</evidence>
<keyword evidence="11" id="KW-1185">Reference proteome</keyword>
<dbReference type="AlphaFoldDB" id="A0A7I8DGI9"/>
<keyword evidence="5 7" id="KW-0694">RNA-binding</keyword>
<dbReference type="GO" id="GO:0045910">
    <property type="term" value="P:negative regulation of DNA recombination"/>
    <property type="evidence" value="ECO:0007669"/>
    <property type="project" value="InterPro"/>
</dbReference>
<dbReference type="InterPro" id="IPR027417">
    <property type="entry name" value="P-loop_NTPase"/>
</dbReference>
<comment type="similarity">
    <text evidence="7">Belongs to the DNA mismatch repair MutS family. MutS2 subfamily.</text>
</comment>
<evidence type="ECO:0000256" key="7">
    <source>
        <dbReference type="HAMAP-Rule" id="MF_00092"/>
    </source>
</evidence>
<dbReference type="GO" id="GO:0140664">
    <property type="term" value="F:ATP-dependent DNA damage sensor activity"/>
    <property type="evidence" value="ECO:0007669"/>
    <property type="project" value="InterPro"/>
</dbReference>
<dbReference type="SMART" id="SM00534">
    <property type="entry name" value="MUTSac"/>
    <property type="match status" value="1"/>
</dbReference>
<feature type="coiled-coil region" evidence="8">
    <location>
        <begin position="504"/>
        <end position="610"/>
    </location>
</feature>
<dbReference type="RefSeq" id="WP_200758759.1">
    <property type="nucleotide sequence ID" value="NZ_AP023366.1"/>
</dbReference>
<dbReference type="InterPro" id="IPR007696">
    <property type="entry name" value="DNA_mismatch_repair_MutS_core"/>
</dbReference>
<dbReference type="FunFam" id="3.40.50.300:FF:000830">
    <property type="entry name" value="Endonuclease MutS2"/>
    <property type="match status" value="1"/>
</dbReference>
<comment type="function">
    <text evidence="7">Endonuclease that is involved in the suppression of homologous recombination and thus may have a key role in the control of bacterial genetic diversity.</text>
</comment>
<dbReference type="EC" id="3.1.-.-" evidence="7"/>
<feature type="domain" description="Smr" evidence="9">
    <location>
        <begin position="706"/>
        <end position="781"/>
    </location>
</feature>
<dbReference type="GO" id="GO:0005524">
    <property type="term" value="F:ATP binding"/>
    <property type="evidence" value="ECO:0007669"/>
    <property type="project" value="UniProtKB-UniRule"/>
</dbReference>
<dbReference type="HAMAP" id="MF_00092">
    <property type="entry name" value="MutS2"/>
    <property type="match status" value="1"/>
</dbReference>
<comment type="subunit">
    <text evidence="7">Homodimer. Binds to stalled ribosomes, contacting rRNA.</text>
</comment>
<dbReference type="SMART" id="SM00533">
    <property type="entry name" value="MUTSd"/>
    <property type="match status" value="1"/>
</dbReference>
<dbReference type="Gene3D" id="3.40.50.300">
    <property type="entry name" value="P-loop containing nucleotide triphosphate hydrolases"/>
    <property type="match status" value="1"/>
</dbReference>
<dbReference type="InterPro" id="IPR002625">
    <property type="entry name" value="Smr_dom"/>
</dbReference>
<dbReference type="Pfam" id="PF20297">
    <property type="entry name" value="MSSS"/>
    <property type="match status" value="1"/>
</dbReference>
<dbReference type="PROSITE" id="PS00486">
    <property type="entry name" value="DNA_MISMATCH_REPAIR_2"/>
    <property type="match status" value="1"/>
</dbReference>
<accession>A0A7I8DGI9</accession>
<dbReference type="InterPro" id="IPR036063">
    <property type="entry name" value="Smr_dom_sf"/>
</dbReference>
<feature type="binding site" evidence="7">
    <location>
        <begin position="334"/>
        <end position="341"/>
    </location>
    <ligand>
        <name>ATP</name>
        <dbReference type="ChEBI" id="CHEBI:30616"/>
    </ligand>
</feature>
<dbReference type="Gene3D" id="3.30.1370.110">
    <property type="match status" value="1"/>
</dbReference>
<dbReference type="PANTHER" id="PTHR48466:SF2">
    <property type="entry name" value="OS10G0509000 PROTEIN"/>
    <property type="match status" value="1"/>
</dbReference>
<dbReference type="EC" id="3.6.4.-" evidence="7"/>
<evidence type="ECO:0000256" key="5">
    <source>
        <dbReference type="ARBA" id="ARBA00022884"/>
    </source>
</evidence>
<evidence type="ECO:0000256" key="3">
    <source>
        <dbReference type="ARBA" id="ARBA00022801"/>
    </source>
</evidence>
<dbReference type="CDD" id="cd03280">
    <property type="entry name" value="ABC_MutS2"/>
    <property type="match status" value="1"/>
</dbReference>
<dbReference type="InterPro" id="IPR000432">
    <property type="entry name" value="DNA_mismatch_repair_MutS_C"/>
</dbReference>
<evidence type="ECO:0000256" key="1">
    <source>
        <dbReference type="ARBA" id="ARBA00022730"/>
    </source>
</evidence>
<gene>
    <name evidence="10" type="primary">mutSB</name>
    <name evidence="7" type="synonym">mutS2</name>
    <name evidence="7" type="synonym">rqcU</name>
    <name evidence="10" type="ORF">skT53_30840</name>
</gene>